<dbReference type="AlphaFoldDB" id="E9G5D5"/>
<feature type="compositionally biased region" description="Basic and acidic residues" evidence="1">
    <location>
        <begin position="348"/>
        <end position="371"/>
    </location>
</feature>
<proteinExistence type="predicted"/>
<dbReference type="OMA" id="AFIIFYQ"/>
<dbReference type="KEGG" id="dpx:DAPPUDRAFT_208848"/>
<name>E9G5D5_DAPPU</name>
<keyword evidence="2" id="KW-0812">Transmembrane</keyword>
<dbReference type="Proteomes" id="UP000000305">
    <property type="component" value="Unassembled WGS sequence"/>
</dbReference>
<feature type="transmembrane region" description="Helical" evidence="2">
    <location>
        <begin position="307"/>
        <end position="329"/>
    </location>
</feature>
<organism evidence="4 5">
    <name type="scientific">Daphnia pulex</name>
    <name type="common">Water flea</name>
    <dbReference type="NCBI Taxonomy" id="6669"/>
    <lineage>
        <taxon>Eukaryota</taxon>
        <taxon>Metazoa</taxon>
        <taxon>Ecdysozoa</taxon>
        <taxon>Arthropoda</taxon>
        <taxon>Crustacea</taxon>
        <taxon>Branchiopoda</taxon>
        <taxon>Diplostraca</taxon>
        <taxon>Cladocera</taxon>
        <taxon>Anomopoda</taxon>
        <taxon>Daphniidae</taxon>
        <taxon>Daphnia</taxon>
    </lineage>
</organism>
<dbReference type="InterPro" id="IPR002656">
    <property type="entry name" value="Acyl_transf_3_dom"/>
</dbReference>
<keyword evidence="5" id="KW-1185">Reference proteome</keyword>
<reference evidence="4 5" key="1">
    <citation type="journal article" date="2011" name="Science">
        <title>The ecoresponsive genome of Daphnia pulex.</title>
        <authorList>
            <person name="Colbourne J.K."/>
            <person name="Pfrender M.E."/>
            <person name="Gilbert D."/>
            <person name="Thomas W.K."/>
            <person name="Tucker A."/>
            <person name="Oakley T.H."/>
            <person name="Tokishita S."/>
            <person name="Aerts A."/>
            <person name="Arnold G.J."/>
            <person name="Basu M.K."/>
            <person name="Bauer D.J."/>
            <person name="Caceres C.E."/>
            <person name="Carmel L."/>
            <person name="Casola C."/>
            <person name="Choi J.H."/>
            <person name="Detter J.C."/>
            <person name="Dong Q."/>
            <person name="Dusheyko S."/>
            <person name="Eads B.D."/>
            <person name="Frohlich T."/>
            <person name="Geiler-Samerotte K.A."/>
            <person name="Gerlach D."/>
            <person name="Hatcher P."/>
            <person name="Jogdeo S."/>
            <person name="Krijgsveld J."/>
            <person name="Kriventseva E.V."/>
            <person name="Kultz D."/>
            <person name="Laforsch C."/>
            <person name="Lindquist E."/>
            <person name="Lopez J."/>
            <person name="Manak J.R."/>
            <person name="Muller J."/>
            <person name="Pangilinan J."/>
            <person name="Patwardhan R.P."/>
            <person name="Pitluck S."/>
            <person name="Pritham E.J."/>
            <person name="Rechtsteiner A."/>
            <person name="Rho M."/>
            <person name="Rogozin I.B."/>
            <person name="Sakarya O."/>
            <person name="Salamov A."/>
            <person name="Schaack S."/>
            <person name="Shapiro H."/>
            <person name="Shiga Y."/>
            <person name="Skalitzky C."/>
            <person name="Smith Z."/>
            <person name="Souvorov A."/>
            <person name="Sung W."/>
            <person name="Tang Z."/>
            <person name="Tsuchiya D."/>
            <person name="Tu H."/>
            <person name="Vos H."/>
            <person name="Wang M."/>
            <person name="Wolf Y.I."/>
            <person name="Yamagata H."/>
            <person name="Yamada T."/>
            <person name="Ye Y."/>
            <person name="Shaw J.R."/>
            <person name="Andrews J."/>
            <person name="Crease T.J."/>
            <person name="Tang H."/>
            <person name="Lucas S.M."/>
            <person name="Robertson H.M."/>
            <person name="Bork P."/>
            <person name="Koonin E.V."/>
            <person name="Zdobnov E.M."/>
            <person name="Grigoriev I.V."/>
            <person name="Lynch M."/>
            <person name="Boore J.L."/>
        </authorList>
    </citation>
    <scope>NUCLEOTIDE SEQUENCE [LARGE SCALE GENOMIC DNA]</scope>
</reference>
<evidence type="ECO:0000256" key="1">
    <source>
        <dbReference type="SAM" id="MobiDB-lite"/>
    </source>
</evidence>
<sequence length="371" mass="43063">MSGLLVSFLLLRELDRNKGKFNVGLYYLHRYLRLTIVYAFILGFIATLIVYFGIGPNWYDVNKYSNACRLAWWRQFLYSTFTFCMGQTWYLAVDMQLFIVSPLFIYPLWRWRKWGLVWLAAVALICQGVIFFIYARDDLSPTLWVTRADDLATTADYYDHYYVKPWTRAPVYLVGIWAGWFLHVTKQSQSRLAKPLVVLGWILSAAVGLVIVYGLAPYVDPSKVPEVSSLLKMTYGPLHRTAWAFVITWIIFACSRGYGGIVNRLLSWKGFLPLGRVTYCVYLIHYDFLVAYYSAMRKRFYYTLFEQFTVCFGLLVMTFGIAFLVSVTLEASFLNLEKLIFSSKSQSKPREEITVPLADEKTNAERKKIEA</sequence>
<dbReference type="eggNOG" id="KOG3700">
    <property type="taxonomic scope" value="Eukaryota"/>
</dbReference>
<dbReference type="InParanoid" id="E9G5D5"/>
<feature type="domain" description="Acyltransferase 3" evidence="3">
    <location>
        <begin position="2"/>
        <end position="326"/>
    </location>
</feature>
<evidence type="ECO:0000313" key="4">
    <source>
        <dbReference type="EMBL" id="EFX85187.1"/>
    </source>
</evidence>
<dbReference type="GO" id="GO:0016747">
    <property type="term" value="F:acyltransferase activity, transferring groups other than amino-acyl groups"/>
    <property type="evidence" value="ECO:0007669"/>
    <property type="project" value="InterPro"/>
</dbReference>
<feature type="transmembrane region" description="Helical" evidence="2">
    <location>
        <begin position="166"/>
        <end position="184"/>
    </location>
</feature>
<feature type="transmembrane region" description="Helical" evidence="2">
    <location>
        <begin position="31"/>
        <end position="54"/>
    </location>
</feature>
<feature type="transmembrane region" description="Helical" evidence="2">
    <location>
        <begin position="274"/>
        <end position="295"/>
    </location>
</feature>
<dbReference type="PhylomeDB" id="E9G5D5"/>
<feature type="region of interest" description="Disordered" evidence="1">
    <location>
        <begin position="345"/>
        <end position="371"/>
    </location>
</feature>
<evidence type="ECO:0000256" key="2">
    <source>
        <dbReference type="SAM" id="Phobius"/>
    </source>
</evidence>
<dbReference type="OrthoDB" id="207378at2759"/>
<dbReference type="HOGENOM" id="CLU_007874_0_0_1"/>
<evidence type="ECO:0000313" key="5">
    <source>
        <dbReference type="Proteomes" id="UP000000305"/>
    </source>
</evidence>
<dbReference type="PANTHER" id="PTHR11161:SF0">
    <property type="entry name" value="O-ACYLTRANSFERASE LIKE PROTEIN"/>
    <property type="match status" value="1"/>
</dbReference>
<dbReference type="InterPro" id="IPR052728">
    <property type="entry name" value="O2_lipid_transport_reg"/>
</dbReference>
<feature type="transmembrane region" description="Helical" evidence="2">
    <location>
        <begin position="116"/>
        <end position="135"/>
    </location>
</feature>
<keyword evidence="2" id="KW-0472">Membrane</keyword>
<accession>E9G5D5</accession>
<evidence type="ECO:0000259" key="3">
    <source>
        <dbReference type="Pfam" id="PF01757"/>
    </source>
</evidence>
<keyword evidence="2" id="KW-1133">Transmembrane helix</keyword>
<dbReference type="EMBL" id="GL732532">
    <property type="protein sequence ID" value="EFX85187.1"/>
    <property type="molecule type" value="Genomic_DNA"/>
</dbReference>
<feature type="transmembrane region" description="Helical" evidence="2">
    <location>
        <begin position="242"/>
        <end position="262"/>
    </location>
</feature>
<gene>
    <name evidence="4" type="ORF">DAPPUDRAFT_208848</name>
</gene>
<protein>
    <recommendedName>
        <fullName evidence="3">Acyltransferase 3 domain-containing protein</fullName>
    </recommendedName>
</protein>
<dbReference type="Pfam" id="PF01757">
    <property type="entry name" value="Acyl_transf_3"/>
    <property type="match status" value="1"/>
</dbReference>
<dbReference type="PANTHER" id="PTHR11161">
    <property type="entry name" value="O-ACYLTRANSFERASE"/>
    <property type="match status" value="1"/>
</dbReference>
<feature type="transmembrane region" description="Helical" evidence="2">
    <location>
        <begin position="196"/>
        <end position="216"/>
    </location>
</feature>